<dbReference type="PROSITE" id="PS51257">
    <property type="entry name" value="PROKAR_LIPOPROTEIN"/>
    <property type="match status" value="1"/>
</dbReference>
<evidence type="ECO:0000256" key="5">
    <source>
        <dbReference type="ARBA" id="ARBA00022837"/>
    </source>
</evidence>
<evidence type="ECO:0000256" key="3">
    <source>
        <dbReference type="ARBA" id="ARBA00022558"/>
    </source>
</evidence>
<dbReference type="InterPro" id="IPR011047">
    <property type="entry name" value="Quinoprotein_ADH-like_sf"/>
</dbReference>
<reference evidence="9 10" key="1">
    <citation type="submission" date="2024-09" db="EMBL/GenBank/DDBJ databases">
        <title>Novel species of the genus Pelomonas and Roseateles isolated from streams.</title>
        <authorList>
            <person name="Lu H."/>
        </authorList>
    </citation>
    <scope>NUCLEOTIDE SEQUENCE [LARGE SCALE GENOMIC DNA]</scope>
    <source>
        <strain evidence="9 10">DC23W</strain>
    </source>
</reference>
<evidence type="ECO:0000256" key="7">
    <source>
        <dbReference type="SAM" id="SignalP"/>
    </source>
</evidence>
<evidence type="ECO:0000256" key="2">
    <source>
        <dbReference type="ARBA" id="ARBA00008387"/>
    </source>
</evidence>
<keyword evidence="10" id="KW-1185">Reference proteome</keyword>
<feature type="signal peptide" evidence="7">
    <location>
        <begin position="1"/>
        <end position="28"/>
    </location>
</feature>
<dbReference type="EMBL" id="JBIGHY010000008">
    <property type="protein sequence ID" value="MFG6416201.1"/>
    <property type="molecule type" value="Genomic_DNA"/>
</dbReference>
<feature type="chain" id="PRO_5046480943" evidence="7">
    <location>
        <begin position="29"/>
        <end position="1173"/>
    </location>
</feature>
<feature type="domain" description="PilY1 beta-propeller" evidence="8">
    <location>
        <begin position="703"/>
        <end position="1019"/>
    </location>
</feature>
<keyword evidence="7" id="KW-0732">Signal</keyword>
<comment type="caution">
    <text evidence="9">The sequence shown here is derived from an EMBL/GenBank/DDBJ whole genome shotgun (WGS) entry which is preliminary data.</text>
</comment>
<organism evidence="9 10">
    <name type="scientific">Pelomonas dachongensis</name>
    <dbReference type="NCBI Taxonomy" id="3299029"/>
    <lineage>
        <taxon>Bacteria</taxon>
        <taxon>Pseudomonadati</taxon>
        <taxon>Pseudomonadota</taxon>
        <taxon>Betaproteobacteria</taxon>
        <taxon>Burkholderiales</taxon>
        <taxon>Sphaerotilaceae</taxon>
        <taxon>Roseateles</taxon>
    </lineage>
</organism>
<evidence type="ECO:0000256" key="6">
    <source>
        <dbReference type="ARBA" id="ARBA00023263"/>
    </source>
</evidence>
<evidence type="ECO:0000313" key="9">
    <source>
        <dbReference type="EMBL" id="MFG6416201.1"/>
    </source>
</evidence>
<dbReference type="InterPro" id="IPR008707">
    <property type="entry name" value="B-propeller_PilY1"/>
</dbReference>
<sequence>MKTTSFLPRLLRTILQIGALLIAGQACAGTADLIDRPLSSMANGTLVRSNLMFVLDDSGSMSYNYLPDNAPTDNVCFGSVDRNLIFFDPNRTYAPPLKADGTPMNPATFSAAWNDGYKQVIADAVDLRNNNPETPEVTGATISSSSNTTTKVCGRRNDASCYPPETTSTSTYDAPSDSTTTTVVEVIRVNAPGMRCGTGTNNSCALQTTTTTTKTEGRIGPFLWATRKTGASSTSCASTDFNVVRASNASEAQKQNYANWFAFYRTRMLAMRAGAGRAFAKIDASRFRVGFSKISQHANGGADSSGFLNIRDYDSGTQKADFFTRLYTTSGGGNTPLRPALARAGRYYAKQLTGQSDPMQYACQRNYTILSTDGYWNQADAKPYEINGTTEIGNMDTGSGVALPMRDAIYGTGVGGTLADVAQYYYVTDLRTSTRGNCTGSVANQDVCENKVPTDTKDTNSAQHMTTFTLGLGLSGTLTYDKDYETQRSGDFWEIKQGTKVWPDPISNTGAERIDDLWHAAVNGRGTYYSANNAADMATSLVDALNRIDASTGSSAAAATSSLMPSSGDDWLFIPLYTTKTWDGTINAFKIDTAKGTALTTKPIWSAAERIKNQGTRKILFNKSGTLAEFNKDNLSAAGKLAMFDGLCTSGAEKLSQCTSLSTDAKPKATADNLVSFLRGSAALEQSAAADADKVFRTRASPLGDIVNGAPVYVKKAPLSYSGDGYSDYVAQTRAKTFGVLYVGANDGMLHAIKVSDDVADTTGGTELWAYVPSMVMSNLYLLADTNYEAKHRFFVDGAPVVSDIYDGSKWRTILVGGLGKGGRGYYALDITNPESPALLWEFTETNLGYSYGNPIITKNKSGKWVVMFTSGYNNVSPGDGGGYLYVVDALTGASISTIATKVGTTNVGNTSTPSNLGKINAWIDDDKLGVAARVYGGDMLGNVWRFDFDDNYAPSGREATLVAQTAGASQPITTRPVMTEILDGNYKYAVVSVATGRYLGTSDIGDTSLQSIYTFKDELAVSGLGALRSNVGMVKQTINSTRNGLVNGATVDWAAKKGWYVDLNLTSGERVNVDFDQQLNQLIVAGNVPSPTVCSPGGTSWIYYLDVGSGKPLLTYSLPDLTVGLTTLITSDQKMVTLAEDDKGGTTPLPGADLTNLPATTLRRTSWRELMN</sequence>
<keyword evidence="3" id="KW-1029">Fimbrium biogenesis</keyword>
<name>A0ABW7ERS9_9BURK</name>
<accession>A0ABW7ERS9</accession>
<evidence type="ECO:0000256" key="1">
    <source>
        <dbReference type="ARBA" id="ARBA00004561"/>
    </source>
</evidence>
<evidence type="ECO:0000259" key="8">
    <source>
        <dbReference type="Pfam" id="PF05567"/>
    </source>
</evidence>
<evidence type="ECO:0000313" key="10">
    <source>
        <dbReference type="Proteomes" id="UP001606300"/>
    </source>
</evidence>
<comment type="similarity">
    <text evidence="2">Belongs to the PilY1 family.</text>
</comment>
<gene>
    <name evidence="9" type="ORF">ACG02S_20100</name>
</gene>
<keyword evidence="4" id="KW-0479">Metal-binding</keyword>
<dbReference type="RefSeq" id="WP_394472267.1">
    <property type="nucleotide sequence ID" value="NZ_JBIGHY010000008.1"/>
</dbReference>
<dbReference type="Pfam" id="PF05567">
    <property type="entry name" value="T4P_PilY1"/>
    <property type="match status" value="1"/>
</dbReference>
<protein>
    <submittedName>
        <fullName evidence="9">Pilus assembly protein</fullName>
    </submittedName>
</protein>
<proteinExistence type="inferred from homology"/>
<comment type="subcellular location">
    <subcellularLocation>
        <location evidence="1">Fimbrium</location>
    </subcellularLocation>
</comment>
<dbReference type="SUPFAM" id="SSF50998">
    <property type="entry name" value="Quinoprotein alcohol dehydrogenase-like"/>
    <property type="match status" value="1"/>
</dbReference>
<dbReference type="Proteomes" id="UP001606300">
    <property type="component" value="Unassembled WGS sequence"/>
</dbReference>
<keyword evidence="5" id="KW-0106">Calcium</keyword>
<evidence type="ECO:0000256" key="4">
    <source>
        <dbReference type="ARBA" id="ARBA00022723"/>
    </source>
</evidence>
<keyword evidence="6" id="KW-0281">Fimbrium</keyword>